<dbReference type="Gene3D" id="2.130.10.10">
    <property type="entry name" value="YVTN repeat-like/Quinoprotein amine dehydrogenase"/>
    <property type="match status" value="2"/>
</dbReference>
<protein>
    <recommendedName>
        <fullName evidence="4">YVTN family beta-propeller repeat protein</fullName>
    </recommendedName>
</protein>
<gene>
    <name evidence="2" type="ORF">MARA_53680</name>
</gene>
<name>A0A7I7S5Z7_9MYCO</name>
<dbReference type="KEGG" id="marz:MARA_53680"/>
<evidence type="ECO:0000313" key="3">
    <source>
        <dbReference type="Proteomes" id="UP000467428"/>
    </source>
</evidence>
<dbReference type="SUPFAM" id="SSF50969">
    <property type="entry name" value="YVTN repeat-like/Quinoprotein amine dehydrogenase"/>
    <property type="match status" value="1"/>
</dbReference>
<evidence type="ECO:0008006" key="4">
    <source>
        <dbReference type="Google" id="ProtNLM"/>
    </source>
</evidence>
<dbReference type="Proteomes" id="UP000467428">
    <property type="component" value="Chromosome"/>
</dbReference>
<proteinExistence type="predicted"/>
<reference evidence="2 3" key="1">
    <citation type="journal article" date="2019" name="Emerg. Microbes Infect.">
        <title>Comprehensive subspecies identification of 175 nontuberculous mycobacteria species based on 7547 genomic profiles.</title>
        <authorList>
            <person name="Matsumoto Y."/>
            <person name="Kinjo T."/>
            <person name="Motooka D."/>
            <person name="Nabeya D."/>
            <person name="Jung N."/>
            <person name="Uechi K."/>
            <person name="Horii T."/>
            <person name="Iida T."/>
            <person name="Fujita J."/>
            <person name="Nakamura S."/>
        </authorList>
    </citation>
    <scope>NUCLEOTIDE SEQUENCE [LARGE SCALE GENOMIC DNA]</scope>
    <source>
        <strain evidence="2 3">JCM 18538</strain>
    </source>
</reference>
<dbReference type="PANTHER" id="PTHR47197">
    <property type="entry name" value="PROTEIN NIRF"/>
    <property type="match status" value="1"/>
</dbReference>
<evidence type="ECO:0000256" key="1">
    <source>
        <dbReference type="SAM" id="MobiDB-lite"/>
    </source>
</evidence>
<feature type="region of interest" description="Disordered" evidence="1">
    <location>
        <begin position="1"/>
        <end position="28"/>
    </location>
</feature>
<dbReference type="RefSeq" id="WP_163923264.1">
    <property type="nucleotide sequence ID" value="NZ_AP022593.1"/>
</dbReference>
<keyword evidence="3" id="KW-1185">Reference proteome</keyword>
<dbReference type="InterPro" id="IPR015943">
    <property type="entry name" value="WD40/YVTN_repeat-like_dom_sf"/>
</dbReference>
<sequence>MANGFVRSNSATVDSATPTATATRQGTASIGHGPIADIAVDGRTVAVTNYGDHSLAVLDANDLTVKGGISAREPFALAVAGDKAYVGVASVAYDAVAVIDTRTGAVSASYPLSYSVTAMTTSPDGKRIFAGRAADGGVDVAVIDVVAQRVGTIYLAKGDDVVIDAMQVDPSGRRLYVATSDSRGSRLVIVDLENARARRTLEIGAPIRGLAIGLDNTAYVLTSDIEDRGVVHVVDLVAGRIMVSAEIATAPTQLALSVDGTRAYVVDYDRVVVLSTANLDVIDTITVDARPSCLAVSTDRVYVADYAGGVTAFAVPAPSPMLYAPSMVANPAARPQVRELAPA</sequence>
<dbReference type="EMBL" id="AP022593">
    <property type="protein sequence ID" value="BBY51900.1"/>
    <property type="molecule type" value="Genomic_DNA"/>
</dbReference>
<geneLocation type="plasmid" evidence="3">
    <name>pjcm18538 dna</name>
</geneLocation>
<dbReference type="PANTHER" id="PTHR47197:SF3">
    <property type="entry name" value="DIHYDRO-HEME D1 DEHYDROGENASE"/>
    <property type="match status" value="1"/>
</dbReference>
<dbReference type="InterPro" id="IPR051200">
    <property type="entry name" value="Host-pathogen_enzymatic-act"/>
</dbReference>
<evidence type="ECO:0000313" key="2">
    <source>
        <dbReference type="EMBL" id="BBY51900.1"/>
    </source>
</evidence>
<organism evidence="2 3">
    <name type="scientific">Mycolicibacterium arabiense</name>
    <dbReference type="NCBI Taxonomy" id="1286181"/>
    <lineage>
        <taxon>Bacteria</taxon>
        <taxon>Bacillati</taxon>
        <taxon>Actinomycetota</taxon>
        <taxon>Actinomycetes</taxon>
        <taxon>Mycobacteriales</taxon>
        <taxon>Mycobacteriaceae</taxon>
        <taxon>Mycolicibacterium</taxon>
    </lineage>
</organism>
<dbReference type="AlphaFoldDB" id="A0A7I7S5Z7"/>
<dbReference type="InterPro" id="IPR011044">
    <property type="entry name" value="Quino_amine_DH_bsu"/>
</dbReference>
<accession>A0A7I7S5Z7</accession>